<reference evidence="1 2" key="1">
    <citation type="submission" date="2019-06" db="EMBL/GenBank/DDBJ databases">
        <title>Sequencing the genomes of 1000 actinobacteria strains.</title>
        <authorList>
            <person name="Klenk H.-P."/>
        </authorList>
    </citation>
    <scope>NUCLEOTIDE SEQUENCE [LARGE SCALE GENOMIC DNA]</scope>
    <source>
        <strain evidence="1 2">DSM 44826</strain>
    </source>
</reference>
<evidence type="ECO:0000313" key="2">
    <source>
        <dbReference type="Proteomes" id="UP000317940"/>
    </source>
</evidence>
<dbReference type="Proteomes" id="UP000317940">
    <property type="component" value="Unassembled WGS sequence"/>
</dbReference>
<proteinExistence type="predicted"/>
<dbReference type="RefSeq" id="WP_145905560.1">
    <property type="nucleotide sequence ID" value="NZ_BAAAMZ010000015.1"/>
</dbReference>
<sequence>MNDDVYTFLTEVLADMNYDTAAVTPETELGPNGLDMESLAIAEVSIQVEDRYGVKFEEDEAEQLALMNLGQLVEEIVKRAAAVAK</sequence>
<evidence type="ECO:0000313" key="1">
    <source>
        <dbReference type="EMBL" id="TWF99264.1"/>
    </source>
</evidence>
<dbReference type="SUPFAM" id="SSF47336">
    <property type="entry name" value="ACP-like"/>
    <property type="match status" value="1"/>
</dbReference>
<organism evidence="1 2">
    <name type="scientific">Kitasatospora viridis</name>
    <dbReference type="NCBI Taxonomy" id="281105"/>
    <lineage>
        <taxon>Bacteria</taxon>
        <taxon>Bacillati</taxon>
        <taxon>Actinomycetota</taxon>
        <taxon>Actinomycetes</taxon>
        <taxon>Kitasatosporales</taxon>
        <taxon>Streptomycetaceae</taxon>
        <taxon>Kitasatospora</taxon>
    </lineage>
</organism>
<keyword evidence="2" id="KW-1185">Reference proteome</keyword>
<dbReference type="EMBL" id="VIWT01000001">
    <property type="protein sequence ID" value="TWF99264.1"/>
    <property type="molecule type" value="Genomic_DNA"/>
</dbReference>
<comment type="caution">
    <text evidence="1">The sequence shown here is derived from an EMBL/GenBank/DDBJ whole genome shotgun (WGS) entry which is preliminary data.</text>
</comment>
<protein>
    <submittedName>
        <fullName evidence="1">Acyl carrier protein</fullName>
    </submittedName>
</protein>
<dbReference type="Gene3D" id="1.10.1200.10">
    <property type="entry name" value="ACP-like"/>
    <property type="match status" value="1"/>
</dbReference>
<accession>A0A561UIU7</accession>
<dbReference type="InterPro" id="IPR036736">
    <property type="entry name" value="ACP-like_sf"/>
</dbReference>
<dbReference type="AlphaFoldDB" id="A0A561UIU7"/>
<name>A0A561UIU7_9ACTN</name>
<dbReference type="OrthoDB" id="3401807at2"/>
<gene>
    <name evidence="1" type="ORF">FHX73_113107</name>
</gene>